<dbReference type="InterPro" id="IPR042174">
    <property type="entry name" value="RecF_2"/>
</dbReference>
<keyword evidence="9 10" id="KW-0742">SOS response</keyword>
<dbReference type="Gene3D" id="1.20.1050.90">
    <property type="entry name" value="RecF/RecN/SMC, N-terminal domain"/>
    <property type="match status" value="1"/>
</dbReference>
<dbReference type="SMART" id="SM00382">
    <property type="entry name" value="AAA"/>
    <property type="match status" value="1"/>
</dbReference>
<dbReference type="Gene3D" id="3.40.50.300">
    <property type="entry name" value="P-loop containing nucleotide triphosphate hydrolases"/>
    <property type="match status" value="1"/>
</dbReference>
<comment type="similarity">
    <text evidence="2 9 10">Belongs to the RecF family.</text>
</comment>
<dbReference type="SUPFAM" id="SSF52540">
    <property type="entry name" value="P-loop containing nucleoside triphosphate hydrolases"/>
    <property type="match status" value="1"/>
</dbReference>
<evidence type="ECO:0000256" key="5">
    <source>
        <dbReference type="ARBA" id="ARBA00022705"/>
    </source>
</evidence>
<dbReference type="EMBL" id="JACFXV010000034">
    <property type="protein sequence ID" value="MBA5776055.1"/>
    <property type="molecule type" value="Genomic_DNA"/>
</dbReference>
<dbReference type="PROSITE" id="PS00618">
    <property type="entry name" value="RECF_2"/>
    <property type="match status" value="1"/>
</dbReference>
<comment type="function">
    <text evidence="9 10">The RecF protein is involved in DNA metabolism; it is required for DNA replication and normal SOS inducibility. RecF binds preferentially to single-stranded, linear DNA. It also seems to bind ATP.</text>
</comment>
<sequence>MAEPTPVALRRLSLTHFRNYDGLTLDFAARMIAFVGENGAGKTNLLEAISLLSAGRGLRRAPLPELCQRGCEDFAISAIVDGPFGETRLGTGFATGDGSRKVRIDGEEARSSEALLDYLRVLWLLPAMDGLFTGPAGDRRRFLDRLVLAVDPGHGRRVADFEKALRSRNRLLEEGASAAYLDAIEAQVAMIGVAVSLARRETVDLLARRLAEQAALDLPFPQAEVTLEGPFEETAASLAASDLEDRYRLMLGQARYRDRAAGRTLDGPHRSDLAVLHVAKAMPAGMASTGEQKALLIGLVLAHAELTASVSGMTPVLLLDEIAAHLDPNRRKALFERLERLGLQVFMTGTDPLLFDHLPDASQVFTVAESRIVG</sequence>
<evidence type="ECO:0000256" key="8">
    <source>
        <dbReference type="ARBA" id="ARBA00023125"/>
    </source>
</evidence>
<evidence type="ECO:0000256" key="9">
    <source>
        <dbReference type="HAMAP-Rule" id="MF_00365"/>
    </source>
</evidence>
<evidence type="ECO:0000256" key="4">
    <source>
        <dbReference type="ARBA" id="ARBA00022490"/>
    </source>
</evidence>
<keyword evidence="6 9" id="KW-0547">Nucleotide-binding</keyword>
<name>A0A839AAA8_9HYPH</name>
<keyword evidence="13" id="KW-1185">Reference proteome</keyword>
<dbReference type="PANTHER" id="PTHR32182:SF0">
    <property type="entry name" value="DNA REPLICATION AND REPAIR PROTEIN RECF"/>
    <property type="match status" value="1"/>
</dbReference>
<dbReference type="GO" id="GO:0006302">
    <property type="term" value="P:double-strand break repair"/>
    <property type="evidence" value="ECO:0007669"/>
    <property type="project" value="TreeGrafter"/>
</dbReference>
<dbReference type="HAMAP" id="MF_00365">
    <property type="entry name" value="RecF"/>
    <property type="match status" value="1"/>
</dbReference>
<comment type="caution">
    <text evidence="12">The sequence shown here is derived from an EMBL/GenBank/DDBJ whole genome shotgun (WGS) entry which is preliminary data.</text>
</comment>
<proteinExistence type="inferred from homology"/>
<evidence type="ECO:0000259" key="11">
    <source>
        <dbReference type="SMART" id="SM00382"/>
    </source>
</evidence>
<dbReference type="InterPro" id="IPR018078">
    <property type="entry name" value="DNA-binding_RecF_CS"/>
</dbReference>
<evidence type="ECO:0000313" key="13">
    <source>
        <dbReference type="Proteomes" id="UP000541109"/>
    </source>
</evidence>
<evidence type="ECO:0000313" key="12">
    <source>
        <dbReference type="EMBL" id="MBA5776055.1"/>
    </source>
</evidence>
<dbReference type="AlphaFoldDB" id="A0A839AAA8"/>
<dbReference type="GO" id="GO:0005524">
    <property type="term" value="F:ATP binding"/>
    <property type="evidence" value="ECO:0007669"/>
    <property type="project" value="UniProtKB-UniRule"/>
</dbReference>
<feature type="domain" description="AAA+ ATPase" evidence="11">
    <location>
        <begin position="28"/>
        <end position="369"/>
    </location>
</feature>
<accession>A0A839AAA8</accession>
<dbReference type="RefSeq" id="WP_182162087.1">
    <property type="nucleotide sequence ID" value="NZ_JACFXV010000034.1"/>
</dbReference>
<protein>
    <recommendedName>
        <fullName evidence="3 9">DNA replication and repair protein RecF</fullName>
    </recommendedName>
</protein>
<evidence type="ECO:0000256" key="6">
    <source>
        <dbReference type="ARBA" id="ARBA00022741"/>
    </source>
</evidence>
<dbReference type="GO" id="GO:0000731">
    <property type="term" value="P:DNA synthesis involved in DNA repair"/>
    <property type="evidence" value="ECO:0007669"/>
    <property type="project" value="TreeGrafter"/>
</dbReference>
<keyword evidence="9 10" id="KW-0234">DNA repair</keyword>
<dbReference type="PROSITE" id="PS00617">
    <property type="entry name" value="RECF_1"/>
    <property type="match status" value="1"/>
</dbReference>
<dbReference type="InterPro" id="IPR027417">
    <property type="entry name" value="P-loop_NTPase"/>
</dbReference>
<keyword evidence="8 9" id="KW-0238">DNA-binding</keyword>
<dbReference type="NCBIfam" id="TIGR00611">
    <property type="entry name" value="recf"/>
    <property type="match status" value="1"/>
</dbReference>
<dbReference type="PANTHER" id="PTHR32182">
    <property type="entry name" value="DNA REPLICATION AND REPAIR PROTEIN RECF"/>
    <property type="match status" value="1"/>
</dbReference>
<feature type="binding site" evidence="9">
    <location>
        <begin position="36"/>
        <end position="43"/>
    </location>
    <ligand>
        <name>ATP</name>
        <dbReference type="ChEBI" id="CHEBI:30616"/>
    </ligand>
</feature>
<evidence type="ECO:0000256" key="7">
    <source>
        <dbReference type="ARBA" id="ARBA00022840"/>
    </source>
</evidence>
<keyword evidence="5 9" id="KW-0235">DNA replication</keyword>
<dbReference type="InterPro" id="IPR003593">
    <property type="entry name" value="AAA+_ATPase"/>
</dbReference>
<evidence type="ECO:0000256" key="3">
    <source>
        <dbReference type="ARBA" id="ARBA00020170"/>
    </source>
</evidence>
<keyword evidence="4 9" id="KW-0963">Cytoplasm</keyword>
<comment type="subcellular location">
    <subcellularLocation>
        <location evidence="1 9 10">Cytoplasm</location>
    </subcellularLocation>
</comment>
<dbReference type="GO" id="GO:0009432">
    <property type="term" value="P:SOS response"/>
    <property type="evidence" value="ECO:0007669"/>
    <property type="project" value="UniProtKB-UniRule"/>
</dbReference>
<dbReference type="InterPro" id="IPR003395">
    <property type="entry name" value="RecF/RecN/SMC_N"/>
</dbReference>
<dbReference type="Pfam" id="PF02463">
    <property type="entry name" value="SMC_N"/>
    <property type="match status" value="1"/>
</dbReference>
<reference evidence="12 13" key="1">
    <citation type="submission" date="2020-07" db="EMBL/GenBank/DDBJ databases">
        <title>Stappia sp., F7233, whole genome shotgun sequencing project.</title>
        <authorList>
            <person name="Jiang S."/>
            <person name="Liu Z.W."/>
            <person name="Du Z.J."/>
        </authorList>
    </citation>
    <scope>NUCLEOTIDE SEQUENCE [LARGE SCALE GENOMIC DNA]</scope>
    <source>
        <strain evidence="12 13">F7233</strain>
    </source>
</reference>
<organism evidence="12 13">
    <name type="scientific">Stappia albiluteola</name>
    <dbReference type="NCBI Taxonomy" id="2758565"/>
    <lineage>
        <taxon>Bacteria</taxon>
        <taxon>Pseudomonadati</taxon>
        <taxon>Pseudomonadota</taxon>
        <taxon>Alphaproteobacteria</taxon>
        <taxon>Hyphomicrobiales</taxon>
        <taxon>Stappiaceae</taxon>
        <taxon>Stappia</taxon>
    </lineage>
</organism>
<keyword evidence="9 10" id="KW-0227">DNA damage</keyword>
<gene>
    <name evidence="9 12" type="primary">recF</name>
    <name evidence="12" type="ORF">H2509_02825</name>
</gene>
<keyword evidence="7 9" id="KW-0067">ATP-binding</keyword>
<dbReference type="Proteomes" id="UP000541109">
    <property type="component" value="Unassembled WGS sequence"/>
</dbReference>
<evidence type="ECO:0000256" key="1">
    <source>
        <dbReference type="ARBA" id="ARBA00004496"/>
    </source>
</evidence>
<dbReference type="InterPro" id="IPR001238">
    <property type="entry name" value="DNA-binding_RecF"/>
</dbReference>
<dbReference type="GO" id="GO:0006260">
    <property type="term" value="P:DNA replication"/>
    <property type="evidence" value="ECO:0007669"/>
    <property type="project" value="UniProtKB-UniRule"/>
</dbReference>
<dbReference type="GO" id="GO:0005737">
    <property type="term" value="C:cytoplasm"/>
    <property type="evidence" value="ECO:0007669"/>
    <property type="project" value="UniProtKB-SubCell"/>
</dbReference>
<evidence type="ECO:0000256" key="10">
    <source>
        <dbReference type="RuleBase" id="RU000578"/>
    </source>
</evidence>
<evidence type="ECO:0000256" key="2">
    <source>
        <dbReference type="ARBA" id="ARBA00008016"/>
    </source>
</evidence>
<dbReference type="GO" id="GO:0003697">
    <property type="term" value="F:single-stranded DNA binding"/>
    <property type="evidence" value="ECO:0007669"/>
    <property type="project" value="UniProtKB-UniRule"/>
</dbReference>